<feature type="coiled-coil region" evidence="1">
    <location>
        <begin position="480"/>
        <end position="514"/>
    </location>
</feature>
<name>E8QGK5_HELP7</name>
<accession>E8QGK5</accession>
<dbReference type="Proteomes" id="UP000009059">
    <property type="component" value="Chromosome"/>
</dbReference>
<evidence type="ECO:0000313" key="2">
    <source>
        <dbReference type="EMBL" id="ADU80117.1"/>
    </source>
</evidence>
<evidence type="ECO:0000313" key="3">
    <source>
        <dbReference type="Proteomes" id="UP000009059"/>
    </source>
</evidence>
<reference evidence="3" key="1">
    <citation type="submission" date="2010-11" db="EMBL/GenBank/DDBJ databases">
        <title>Genome sequence of Helicobacter pylori strain India7.</title>
        <authorList>
            <person name="Kersulyte D."/>
            <person name="Mukhopadhyay A."/>
            <person name="Choudhury A."/>
            <person name="Nair G.B."/>
            <person name="Berg D.E."/>
        </authorList>
    </citation>
    <scope>NUCLEOTIDE SEQUENCE [LARGE SCALE GENOMIC DNA]</scope>
    <source>
        <strain evidence="3">India7</strain>
    </source>
</reference>
<organism evidence="2 3">
    <name type="scientific">Helicobacter pylori (strain India7)</name>
    <dbReference type="NCBI Taxonomy" id="907238"/>
    <lineage>
        <taxon>Bacteria</taxon>
        <taxon>Pseudomonadati</taxon>
        <taxon>Campylobacterota</taxon>
        <taxon>Epsilonproteobacteria</taxon>
        <taxon>Campylobacterales</taxon>
        <taxon>Helicobacteraceae</taxon>
        <taxon>Helicobacter</taxon>
    </lineage>
</organism>
<evidence type="ECO:0008006" key="4">
    <source>
        <dbReference type="Google" id="ProtNLM"/>
    </source>
</evidence>
<evidence type="ECO:0000256" key="1">
    <source>
        <dbReference type="SAM" id="Coils"/>
    </source>
</evidence>
<dbReference type="PATRIC" id="fig|907238.3.peg.893"/>
<sequence length="614" mass="70725">MSLEHFAPIKVERCKDIQKELKKAAAENKLQTEDLWFEILKTSIFIKNSTKDDFSEAFGGELQQLEEDEYYEKKELTLYQTHDIKIKSNAYKRFFEVEVDEHLSKIEIVLDECFIVLDTEEHYQEMFAYIKECLAFQGVVFRHLSQMYENLKTELRKYKKEAQNKRFILYASLAFIPNVEEQSHFLLEEEYLPTHTIFLSDQKESLVKENDYIAKENQKVACVNYPKQGKDGRNLKGLYIELPKVAHSPTPIGHDKNAFEEREENNALVYYSKALQGVKMEKGRLVSKQNFIFKNGIKSIEVPNLLGGVESGLVLEIQAKDELSDAIDSNLILEASAINIKGNVGKNVILVAKEITIDGQIHPESYVYANKARITNHKGVCYAKEFECKYLERAKVYANSVKVEASAGSVVYAKEIALEKLKSDNKLYFSKQCWIDEVDGNGNRFIFYAFGGRENQEELKAAKQKLNALGLKSKKIIAQHQSLNHLVKNHQAIMEKLKNATEEIKRSLMQQESVKDAYSEFMFALKRLKILKAQMLELQKINNECYAKLISIENSFQHASITTKNPFKQENIVIYHRNYPKVSNSTAMLSHNESVDVIYEDHKIKKIPKSAIKG</sequence>
<dbReference type="EMBL" id="CP002331">
    <property type="protein sequence ID" value="ADU80117.1"/>
    <property type="molecule type" value="Genomic_DNA"/>
</dbReference>
<dbReference type="HOGENOM" id="CLU_456183_0_0_7"/>
<proteinExistence type="predicted"/>
<gene>
    <name evidence="2" type="ordered locus">HPIN_04475</name>
</gene>
<dbReference type="KEGG" id="hpn:HPIN_04475"/>
<dbReference type="AlphaFoldDB" id="E8QGK5"/>
<feature type="coiled-coil region" evidence="1">
    <location>
        <begin position="141"/>
        <end position="168"/>
    </location>
</feature>
<keyword evidence="1" id="KW-0175">Coiled coil</keyword>
<dbReference type="RefSeq" id="WP_000051039.1">
    <property type="nucleotide sequence ID" value="NC_017372.1"/>
</dbReference>
<protein>
    <recommendedName>
        <fullName evidence="4">DUF342 domain-containing protein</fullName>
    </recommendedName>
</protein>